<evidence type="ECO:0000313" key="5">
    <source>
        <dbReference type="EMBL" id="MFD1400063.1"/>
    </source>
</evidence>
<dbReference type="Pfam" id="PF03358">
    <property type="entry name" value="FMN_red"/>
    <property type="match status" value="1"/>
</dbReference>
<dbReference type="PANTHER" id="PTHR43278">
    <property type="entry name" value="NAD(P)H-DEPENDENT FMN-CONTAINING OXIDOREDUCTASE YWQN-RELATED"/>
    <property type="match status" value="1"/>
</dbReference>
<feature type="transmembrane region" description="Helical" evidence="3">
    <location>
        <begin position="192"/>
        <end position="213"/>
    </location>
</feature>
<comment type="caution">
    <text evidence="5">The sequence shown here is derived from an EMBL/GenBank/DDBJ whole genome shotgun (WGS) entry which is preliminary data.</text>
</comment>
<proteinExistence type="predicted"/>
<evidence type="ECO:0000259" key="4">
    <source>
        <dbReference type="Pfam" id="PF03358"/>
    </source>
</evidence>
<dbReference type="InterPro" id="IPR051796">
    <property type="entry name" value="ISF_SsuE-like"/>
</dbReference>
<feature type="transmembrane region" description="Helical" evidence="3">
    <location>
        <begin position="225"/>
        <end position="244"/>
    </location>
</feature>
<dbReference type="PANTHER" id="PTHR43278:SF4">
    <property type="entry name" value="NAD(P)H-DEPENDENT FMN-CONTAINING OXIDOREDUCTASE YWQN-RELATED"/>
    <property type="match status" value="1"/>
</dbReference>
<keyword evidence="3" id="KW-0812">Transmembrane</keyword>
<reference evidence="6" key="1">
    <citation type="journal article" date="2019" name="Int. J. Syst. Evol. Microbiol.">
        <title>The Global Catalogue of Microorganisms (GCM) 10K type strain sequencing project: providing services to taxonomists for standard genome sequencing and annotation.</title>
        <authorList>
            <consortium name="The Broad Institute Genomics Platform"/>
            <consortium name="The Broad Institute Genome Sequencing Center for Infectious Disease"/>
            <person name="Wu L."/>
            <person name="Ma J."/>
        </authorList>
    </citation>
    <scope>NUCLEOTIDE SEQUENCE [LARGE SCALE GENOMIC DNA]</scope>
    <source>
        <strain evidence="6">CCM 9110</strain>
    </source>
</reference>
<dbReference type="Gene3D" id="3.40.50.360">
    <property type="match status" value="1"/>
</dbReference>
<dbReference type="Proteomes" id="UP001597199">
    <property type="component" value="Unassembled WGS sequence"/>
</dbReference>
<accession>A0ABW4BJG0</accession>
<evidence type="ECO:0000256" key="2">
    <source>
        <dbReference type="ARBA" id="ARBA00022643"/>
    </source>
</evidence>
<evidence type="ECO:0000256" key="1">
    <source>
        <dbReference type="ARBA" id="ARBA00022630"/>
    </source>
</evidence>
<dbReference type="InterPro" id="IPR029039">
    <property type="entry name" value="Flavoprotein-like_sf"/>
</dbReference>
<gene>
    <name evidence="5" type="ORF">ACFQ41_12165</name>
</gene>
<evidence type="ECO:0000313" key="6">
    <source>
        <dbReference type="Proteomes" id="UP001597199"/>
    </source>
</evidence>
<keyword evidence="3" id="KW-1133">Transmembrane helix</keyword>
<sequence>MHTIALFGGQDPQGLTAKLTHALLEACEGTHEFIDLNQLTLRPDRRGEANPALDALEQKLAAADVWVLASPTYFGTVAGTLKQALDCLRPRLTRMTHQGDTLPGKYKGKVYLTITSCFASGLENTFTHQTDACLTMLDKAMAAAGLRKAGELILPGTWNAHAIPETKIAQAQALAAKLPAKVRRDNETMKRYLLLFGMIAIMALATMGIQLLIPATTMNFWTRYASFVLIFFVLLAGILHYATFVRHKHR</sequence>
<dbReference type="SUPFAM" id="SSF52218">
    <property type="entry name" value="Flavoproteins"/>
    <property type="match status" value="1"/>
</dbReference>
<keyword evidence="1" id="KW-0285">Flavoprotein</keyword>
<dbReference type="EMBL" id="JBHTOA010000048">
    <property type="protein sequence ID" value="MFD1400063.1"/>
    <property type="molecule type" value="Genomic_DNA"/>
</dbReference>
<keyword evidence="3" id="KW-0472">Membrane</keyword>
<evidence type="ECO:0000256" key="3">
    <source>
        <dbReference type="SAM" id="Phobius"/>
    </source>
</evidence>
<keyword evidence="6" id="KW-1185">Reference proteome</keyword>
<dbReference type="InterPro" id="IPR005025">
    <property type="entry name" value="FMN_Rdtase-like_dom"/>
</dbReference>
<organism evidence="5 6">
    <name type="scientific">Lacticaseibacillus suilingensis</name>
    <dbReference type="NCBI Taxonomy" id="2799577"/>
    <lineage>
        <taxon>Bacteria</taxon>
        <taxon>Bacillati</taxon>
        <taxon>Bacillota</taxon>
        <taxon>Bacilli</taxon>
        <taxon>Lactobacillales</taxon>
        <taxon>Lactobacillaceae</taxon>
        <taxon>Lacticaseibacillus</taxon>
    </lineage>
</organism>
<dbReference type="RefSeq" id="WP_204118430.1">
    <property type="nucleotide sequence ID" value="NZ_BOLV01000004.1"/>
</dbReference>
<keyword evidence="2" id="KW-0288">FMN</keyword>
<name>A0ABW4BJG0_9LACO</name>
<protein>
    <submittedName>
        <fullName evidence="5">Flavodoxin family protein</fullName>
    </submittedName>
</protein>
<feature type="domain" description="NADPH-dependent FMN reductase-like" evidence="4">
    <location>
        <begin position="1"/>
        <end position="121"/>
    </location>
</feature>